<dbReference type="Gene3D" id="3.10.330.10">
    <property type="match status" value="1"/>
</dbReference>
<dbReference type="GO" id="GO:0031593">
    <property type="term" value="F:polyubiquitin modification-dependent protein binding"/>
    <property type="evidence" value="ECO:0007669"/>
    <property type="project" value="TreeGrafter"/>
</dbReference>
<evidence type="ECO:0000256" key="2">
    <source>
        <dbReference type="ARBA" id="ARBA00022786"/>
    </source>
</evidence>
<evidence type="ECO:0000313" key="8">
    <source>
        <dbReference type="EMBL" id="TID25275.1"/>
    </source>
</evidence>
<dbReference type="AlphaFoldDB" id="A0A4Z1P9U8"/>
<organism evidence="8 9">
    <name type="scientific">Venturia nashicola</name>
    <dbReference type="NCBI Taxonomy" id="86259"/>
    <lineage>
        <taxon>Eukaryota</taxon>
        <taxon>Fungi</taxon>
        <taxon>Dikarya</taxon>
        <taxon>Ascomycota</taxon>
        <taxon>Pezizomycotina</taxon>
        <taxon>Dothideomycetes</taxon>
        <taxon>Pleosporomycetidae</taxon>
        <taxon>Venturiales</taxon>
        <taxon>Venturiaceae</taxon>
        <taxon>Venturia</taxon>
    </lineage>
</organism>
<dbReference type="PANTHER" id="PTHR12555">
    <property type="entry name" value="UBIQUITIN FUSION DEGRADATON PROTEIN 1"/>
    <property type="match status" value="1"/>
</dbReference>
<dbReference type="Gene3D" id="6.10.130.10">
    <property type="entry name" value="Ubiquitin-protein ligase E3A, N-terminal zinc-binding domain (AZUL)"/>
    <property type="match status" value="1"/>
</dbReference>
<keyword evidence="9" id="KW-1185">Reference proteome</keyword>
<feature type="region of interest" description="Disordered" evidence="3">
    <location>
        <begin position="383"/>
        <end position="417"/>
    </location>
</feature>
<dbReference type="GO" id="GO:0034098">
    <property type="term" value="C:VCP-NPL4-UFD1 AAA ATPase complex"/>
    <property type="evidence" value="ECO:0007669"/>
    <property type="project" value="TreeGrafter"/>
</dbReference>
<dbReference type="Proteomes" id="UP000298493">
    <property type="component" value="Unassembled WGS sequence"/>
</dbReference>
<reference evidence="8 9" key="1">
    <citation type="submission" date="2019-04" db="EMBL/GenBank/DDBJ databases">
        <title>High contiguity whole genome sequence and gene annotation resource for two Venturia nashicola isolates.</title>
        <authorList>
            <person name="Prokchorchik M."/>
            <person name="Won K."/>
            <person name="Lee Y."/>
            <person name="Choi E.D."/>
            <person name="Segonzac C."/>
            <person name="Sohn K.H."/>
        </authorList>
    </citation>
    <scope>NUCLEOTIDE SEQUENCE [LARGE SCALE GENOMIC DNA]</scope>
    <source>
        <strain evidence="8 9">PRI2</strain>
    </source>
</reference>
<evidence type="ECO:0000259" key="7">
    <source>
        <dbReference type="Pfam" id="PF24842"/>
    </source>
</evidence>
<proteinExistence type="inferred from homology"/>
<dbReference type="GO" id="GO:0036503">
    <property type="term" value="P:ERAD pathway"/>
    <property type="evidence" value="ECO:0007669"/>
    <property type="project" value="TreeGrafter"/>
</dbReference>
<feature type="domain" description="Ubiquitin fusion degradation protein UFD1 N-terminal subdomain 2" evidence="7">
    <location>
        <begin position="170"/>
        <end position="251"/>
    </location>
</feature>
<keyword evidence="2" id="KW-0833">Ubl conjugation pathway</keyword>
<dbReference type="InterPro" id="IPR032353">
    <property type="entry name" value="AZUL"/>
</dbReference>
<feature type="domain" description="DUF7590" evidence="6">
    <location>
        <begin position="277"/>
        <end position="403"/>
    </location>
</feature>
<evidence type="ECO:0000259" key="6">
    <source>
        <dbReference type="Pfam" id="PF24503"/>
    </source>
</evidence>
<dbReference type="STRING" id="86259.A0A4Z1P9U8"/>
<dbReference type="Pfam" id="PF24503">
    <property type="entry name" value="DUF7590"/>
    <property type="match status" value="1"/>
</dbReference>
<dbReference type="InterPro" id="IPR056012">
    <property type="entry name" value="DUF7590"/>
</dbReference>
<evidence type="ECO:0000256" key="1">
    <source>
        <dbReference type="ARBA" id="ARBA00006043"/>
    </source>
</evidence>
<evidence type="ECO:0000313" key="9">
    <source>
        <dbReference type="Proteomes" id="UP000298493"/>
    </source>
</evidence>
<comment type="caution">
    <text evidence="8">The sequence shown here is derived from an EMBL/GenBank/DDBJ whole genome shotgun (WGS) entry which is preliminary data.</text>
</comment>
<dbReference type="InterPro" id="IPR042556">
    <property type="entry name" value="AZUL_sf"/>
</dbReference>
<dbReference type="Gene3D" id="2.40.40.50">
    <property type="entry name" value="Ubiquitin fusion degradation protein UFD1, N-terminal domain"/>
    <property type="match status" value="1"/>
</dbReference>
<dbReference type="InterPro" id="IPR004854">
    <property type="entry name" value="Ufd1-like"/>
</dbReference>
<name>A0A4Z1P9U8_9PEZI</name>
<feature type="domain" description="Ubiquitin-protein ligase E3A N-terminal zinc-binding" evidence="5">
    <location>
        <begin position="661"/>
        <end position="687"/>
    </location>
</feature>
<dbReference type="InterPro" id="IPR042299">
    <property type="entry name" value="Ufd1-like_Nn"/>
</dbReference>
<evidence type="ECO:0000259" key="4">
    <source>
        <dbReference type="Pfam" id="PF03152"/>
    </source>
</evidence>
<evidence type="ECO:0000259" key="5">
    <source>
        <dbReference type="Pfam" id="PF16558"/>
    </source>
</evidence>
<dbReference type="Pfam" id="PF24842">
    <property type="entry name" value="UFD1_N2"/>
    <property type="match status" value="1"/>
</dbReference>
<evidence type="ECO:0000256" key="3">
    <source>
        <dbReference type="SAM" id="MobiDB-lite"/>
    </source>
</evidence>
<comment type="similarity">
    <text evidence="1">Belongs to the UFD1 family.</text>
</comment>
<dbReference type="Pfam" id="PF23580">
    <property type="entry name" value="Znf_XAF1_N"/>
    <property type="match status" value="1"/>
</dbReference>
<feature type="region of interest" description="Disordered" evidence="3">
    <location>
        <begin position="120"/>
        <end position="144"/>
    </location>
</feature>
<dbReference type="Pfam" id="PF16558">
    <property type="entry name" value="AZUL"/>
    <property type="match status" value="1"/>
</dbReference>
<dbReference type="PANTHER" id="PTHR12555:SF15">
    <property type="entry name" value="FUSION DEGRADATION PROTEIN (UFD1), PUTATIVE (AFU_ORTHOLOGUE AFUA_4G04640)-RELATED"/>
    <property type="match status" value="1"/>
</dbReference>
<dbReference type="EMBL" id="SNSC02000004">
    <property type="protein sequence ID" value="TID25275.1"/>
    <property type="molecule type" value="Genomic_DNA"/>
</dbReference>
<accession>A0A4Z1P9U8</accession>
<dbReference type="Pfam" id="PF03152">
    <property type="entry name" value="UFD1_N1"/>
    <property type="match status" value="1"/>
</dbReference>
<dbReference type="InterPro" id="IPR055418">
    <property type="entry name" value="UFD1_N2"/>
</dbReference>
<sequence length="778" mass="86334">MSEDTLKWSASFAIAPTSRSVKLQGDKLLLPPSALEQLLAAAPTVVSDPLHPVTSTFDPFNPYTFAAERQARSQFQERSQVLPHPLTFRLVNPENGSVTYAGIREFSAEDGEVVLSESLRESLGVKPTPAQSREPSPENDEDTEMAGVEAALTKEKSFGRITVVAKQLAKGTYVKLRPLEAGYDPADWKSLLEQYLRSNYTTLTNQEVLVVPGGRGMGGKKDEFRFLVDGFRPEGEAICIVDTDLEVDIEPLNEEQARETLKRIVAKSQRAPGTDQGSSVGGRLDFLQSKSGQVLGGDYVDFEVPSWDRTQGLEIELSGVDEDEEVDLYVSPHAPRQRAHPREDEYTFADTSSRYPKRIRIQPTNVELEGAESLWISIHAYKSSESSEDDTPSPKQFTIRASPYDSSKSSSGDIAPAADEAHNAGDVQCKNCLQWVPERTLMLHENFCLRNNILCPQGCSQVFQKRSPEYQNHWHCPHDSAFGNTPLSLEKHHHQTHTPQTCANCDRDYSSLKALASHRTSVCPGKLILCQFCHLEVPQEGDPDSPNPEAMLANLTPHELIDGGRTTECHLCNKIVRLRDMRVHLANHEHEKKNRPSPRICRNTLCGRTLDGTSHSGDTRAGTRMGNGPGNAIGLCSNCFGPLYVSMYDPENKALRRRVERRYLQQLVTGCGKSFCKNTYCKNGRKNTGIEGNVTMKDALPMVKPFLEGLMGESTPLHFCVDEGSQKKRILAEMLAAERDLKGQSYGFEWCVAALEAEGGDLDKARSWLKGWAPVVSM</sequence>
<feature type="domain" description="Ubiquitin fusion degradation protein UFD1 N-terminal subdomain 1" evidence="4">
    <location>
        <begin position="82"/>
        <end position="127"/>
    </location>
</feature>
<protein>
    <submittedName>
        <fullName evidence="8">Ubiquitin-dependent protein catabolic process</fullName>
    </submittedName>
</protein>
<dbReference type="GO" id="GO:0006511">
    <property type="term" value="P:ubiquitin-dependent protein catabolic process"/>
    <property type="evidence" value="ECO:0007669"/>
    <property type="project" value="InterPro"/>
</dbReference>
<dbReference type="InterPro" id="IPR055417">
    <property type="entry name" value="UFD1_N1"/>
</dbReference>
<gene>
    <name evidence="8" type="ORF">E6O75_ATG04480</name>
</gene>